<comment type="caution">
    <text evidence="1">The sequence shown here is derived from an EMBL/GenBank/DDBJ whole genome shotgun (WGS) entry which is preliminary data.</text>
</comment>
<feature type="non-terminal residue" evidence="1">
    <location>
        <position position="1"/>
    </location>
</feature>
<accession>A0A0F9F7J3</accession>
<sequence length="110" mass="12669">FDGQIAKYNSERNILATKIEEPFLSAGKKLGWENHQPQGFGFNLRLIEFVLKHKCVLIINVISWKCTLFVKSDVLKQFLENNSCDYKIRNTVLKVIAKDICIDYHPKVAA</sequence>
<organism evidence="1">
    <name type="scientific">marine sediment metagenome</name>
    <dbReference type="NCBI Taxonomy" id="412755"/>
    <lineage>
        <taxon>unclassified sequences</taxon>
        <taxon>metagenomes</taxon>
        <taxon>ecological metagenomes</taxon>
    </lineage>
</organism>
<protein>
    <submittedName>
        <fullName evidence="1">Uncharacterized protein</fullName>
    </submittedName>
</protein>
<dbReference type="AlphaFoldDB" id="A0A0F9F7J3"/>
<name>A0A0F9F7J3_9ZZZZ</name>
<dbReference type="EMBL" id="LAZR01022299">
    <property type="protein sequence ID" value="KKL82354.1"/>
    <property type="molecule type" value="Genomic_DNA"/>
</dbReference>
<proteinExistence type="predicted"/>
<evidence type="ECO:0000313" key="1">
    <source>
        <dbReference type="EMBL" id="KKL82354.1"/>
    </source>
</evidence>
<gene>
    <name evidence="1" type="ORF">LCGC14_1985670</name>
</gene>
<reference evidence="1" key="1">
    <citation type="journal article" date="2015" name="Nature">
        <title>Complex archaea that bridge the gap between prokaryotes and eukaryotes.</title>
        <authorList>
            <person name="Spang A."/>
            <person name="Saw J.H."/>
            <person name="Jorgensen S.L."/>
            <person name="Zaremba-Niedzwiedzka K."/>
            <person name="Martijn J."/>
            <person name="Lind A.E."/>
            <person name="van Eijk R."/>
            <person name="Schleper C."/>
            <person name="Guy L."/>
            <person name="Ettema T.J."/>
        </authorList>
    </citation>
    <scope>NUCLEOTIDE SEQUENCE</scope>
</reference>